<evidence type="ECO:0000313" key="3">
    <source>
        <dbReference type="Proteomes" id="UP000318413"/>
    </source>
</evidence>
<proteinExistence type="predicted"/>
<organism evidence="2 3">
    <name type="scientific">Sphingomonas oligophenolica</name>
    <dbReference type="NCBI Taxonomy" id="301154"/>
    <lineage>
        <taxon>Bacteria</taxon>
        <taxon>Pseudomonadati</taxon>
        <taxon>Pseudomonadota</taxon>
        <taxon>Alphaproteobacteria</taxon>
        <taxon>Sphingomonadales</taxon>
        <taxon>Sphingomonadaceae</taxon>
        <taxon>Sphingomonas</taxon>
    </lineage>
</organism>
<keyword evidence="3" id="KW-1185">Reference proteome</keyword>
<feature type="region of interest" description="Disordered" evidence="1">
    <location>
        <begin position="69"/>
        <end position="89"/>
    </location>
</feature>
<gene>
    <name evidence="2" type="ORF">EAH84_09135</name>
</gene>
<dbReference type="RefSeq" id="WP_140871009.1">
    <property type="nucleotide sequence ID" value="NZ_RCZK01000006.1"/>
</dbReference>
<dbReference type="SUPFAM" id="SSF89447">
    <property type="entry name" value="AbrB/MazE/MraZ-like"/>
    <property type="match status" value="1"/>
</dbReference>
<evidence type="ECO:0000313" key="2">
    <source>
        <dbReference type="EMBL" id="TPG12327.1"/>
    </source>
</evidence>
<comment type="caution">
    <text evidence="2">The sequence shown here is derived from an EMBL/GenBank/DDBJ whole genome shotgun (WGS) entry which is preliminary data.</text>
</comment>
<evidence type="ECO:0000256" key="1">
    <source>
        <dbReference type="SAM" id="MobiDB-lite"/>
    </source>
</evidence>
<dbReference type="EMBL" id="RCZK01000006">
    <property type="protein sequence ID" value="TPG12327.1"/>
    <property type="molecule type" value="Genomic_DNA"/>
</dbReference>
<reference evidence="2 3" key="1">
    <citation type="journal article" date="2019" name="Environ. Microbiol.">
        <title>Species interactions and distinct microbial communities in high Arctic permafrost affected cryosols are associated with the CH4 and CO2 gas fluxes.</title>
        <authorList>
            <person name="Altshuler I."/>
            <person name="Hamel J."/>
            <person name="Turney S."/>
            <person name="Magnuson E."/>
            <person name="Levesque R."/>
            <person name="Greer C."/>
            <person name="Whyte L.G."/>
        </authorList>
    </citation>
    <scope>NUCLEOTIDE SEQUENCE [LARGE SCALE GENOMIC DNA]</scope>
    <source>
        <strain evidence="2 3">S5.1</strain>
    </source>
</reference>
<dbReference type="Proteomes" id="UP000318413">
    <property type="component" value="Unassembled WGS sequence"/>
</dbReference>
<dbReference type="InterPro" id="IPR037914">
    <property type="entry name" value="SpoVT-AbrB_sf"/>
</dbReference>
<dbReference type="OrthoDB" id="7173678at2"/>
<accession>A0A502CGP2</accession>
<sequence length="89" mass="9655">MSKEYRAKVFKSGNSLALRLPKALGLREADDVVVVSHADSGFSFWRETDAAAVLDGLYGAFSPGFMAGGRDDIEQEERDWGKSSRGQAA</sequence>
<name>A0A502CGP2_9SPHN</name>
<protein>
    <submittedName>
        <fullName evidence="2">AbrB family transcriptional regulator</fullName>
    </submittedName>
</protein>
<dbReference type="Gene3D" id="2.10.260.10">
    <property type="match status" value="1"/>
</dbReference>
<dbReference type="AlphaFoldDB" id="A0A502CGP2"/>